<evidence type="ECO:0000256" key="1">
    <source>
        <dbReference type="ARBA" id="ARBA00022679"/>
    </source>
</evidence>
<keyword evidence="2" id="KW-0472">Membrane</keyword>
<dbReference type="InterPro" id="IPR048254">
    <property type="entry name" value="CDP_ALCOHOL_P_TRANSF_CS"/>
</dbReference>
<dbReference type="AlphaFoldDB" id="A0A2H9TCL6"/>
<dbReference type="Pfam" id="PF01066">
    <property type="entry name" value="CDP-OH_P_transf"/>
    <property type="match status" value="1"/>
</dbReference>
<dbReference type="GO" id="GO:0016020">
    <property type="term" value="C:membrane"/>
    <property type="evidence" value="ECO:0007669"/>
    <property type="project" value="InterPro"/>
</dbReference>
<organism evidence="3">
    <name type="scientific">invertebrate metagenome</name>
    <dbReference type="NCBI Taxonomy" id="1711999"/>
    <lineage>
        <taxon>unclassified sequences</taxon>
        <taxon>metagenomes</taxon>
        <taxon>organismal metagenomes</taxon>
    </lineage>
</organism>
<feature type="transmembrane region" description="Helical" evidence="2">
    <location>
        <begin position="33"/>
        <end position="60"/>
    </location>
</feature>
<feature type="transmembrane region" description="Helical" evidence="2">
    <location>
        <begin position="81"/>
        <end position="103"/>
    </location>
</feature>
<dbReference type="GO" id="GO:0016780">
    <property type="term" value="F:phosphotransferase activity, for other substituted phosphate groups"/>
    <property type="evidence" value="ECO:0007669"/>
    <property type="project" value="InterPro"/>
</dbReference>
<dbReference type="PROSITE" id="PS00379">
    <property type="entry name" value="CDP_ALCOHOL_P_TRANSF"/>
    <property type="match status" value="1"/>
</dbReference>
<comment type="caution">
    <text evidence="3">The sequence shown here is derived from an EMBL/GenBank/DDBJ whole genome shotgun (WGS) entry which is preliminary data.</text>
</comment>
<keyword evidence="2" id="KW-0812">Transmembrane</keyword>
<feature type="transmembrane region" description="Helical" evidence="2">
    <location>
        <begin position="109"/>
        <end position="132"/>
    </location>
</feature>
<name>A0A2H9TCL6_9ZZZZ</name>
<reference evidence="3" key="1">
    <citation type="journal article" date="2017" name="Appl. Environ. Microbiol.">
        <title>Molecular characterization of an Endozoicomonas-like organism causing infection in king scallop Pecten maximus L.</title>
        <authorList>
            <person name="Cano I."/>
            <person name="van Aerle R."/>
            <person name="Ross S."/>
            <person name="Verner-Jeffreys D.W."/>
            <person name="Paley R.K."/>
            <person name="Rimmer G."/>
            <person name="Ryder D."/>
            <person name="Hooper P."/>
            <person name="Stone D."/>
            <person name="Feist S.W."/>
        </authorList>
    </citation>
    <scope>NUCLEOTIDE SEQUENCE</scope>
</reference>
<sequence>MLDHLVNKQIHPVLEFLARQLVAWRIRPDQLTLVGFIVGMLSLPLLAMQHYVFALVVLLVNRVCDGMDGALARVTTSSDRGGYLDITLDFIFYGCFVLGFALANPAANSLMASVLLVSFLGTASSFLAYAIMVEKHQLATYRLPGKSFYYMGRGVEGTETVLMFVLFCLFPSCFPVLAAIFSGLCFLTTISRIVFAYKTLKAVGA</sequence>
<evidence type="ECO:0000256" key="2">
    <source>
        <dbReference type="SAM" id="Phobius"/>
    </source>
</evidence>
<dbReference type="InterPro" id="IPR043130">
    <property type="entry name" value="CDP-OH_PTrfase_TM_dom"/>
</dbReference>
<evidence type="ECO:0000313" key="3">
    <source>
        <dbReference type="EMBL" id="PJE80937.1"/>
    </source>
</evidence>
<feature type="transmembrane region" description="Helical" evidence="2">
    <location>
        <begin position="161"/>
        <end position="190"/>
    </location>
</feature>
<dbReference type="Gene3D" id="1.20.120.1760">
    <property type="match status" value="1"/>
</dbReference>
<proteinExistence type="predicted"/>
<dbReference type="InterPro" id="IPR000462">
    <property type="entry name" value="CDP-OH_P_trans"/>
</dbReference>
<keyword evidence="2" id="KW-1133">Transmembrane helix</keyword>
<keyword evidence="1" id="KW-0808">Transferase</keyword>
<dbReference type="GO" id="GO:0008654">
    <property type="term" value="P:phospholipid biosynthetic process"/>
    <property type="evidence" value="ECO:0007669"/>
    <property type="project" value="InterPro"/>
</dbReference>
<dbReference type="EMBL" id="NSIT01000002">
    <property type="protein sequence ID" value="PJE80937.1"/>
    <property type="molecule type" value="Genomic_DNA"/>
</dbReference>
<protein>
    <submittedName>
        <fullName evidence="3">Inner membrane protein YnjF</fullName>
    </submittedName>
</protein>
<gene>
    <name evidence="3" type="primary">ynjF</name>
    <name evidence="3" type="ORF">CI610_00095</name>
</gene>
<accession>A0A2H9TCL6</accession>